<reference evidence="3 4" key="1">
    <citation type="journal article" date="2020" name="Microorganisms">
        <title>New Insight into Antimicrobial Compounds from Food and Marine-Sourced Carnobacterium Species through Phenotype and Genome Analyses.</title>
        <authorList>
            <person name="Begrem S."/>
            <person name="Ivaniuk F."/>
            <person name="Gigout-Chevalier F."/>
            <person name="Kolypczuk L."/>
            <person name="Bonnetot S."/>
            <person name="Leroi F."/>
            <person name="Grovel O."/>
            <person name="Delbarre-Ladrat C."/>
            <person name="Passerini D."/>
        </authorList>
    </citation>
    <scope>NUCLEOTIDE SEQUENCE [LARGE SCALE GENOMIC DNA]</scope>
    <source>
        <strain evidence="3 4">MIP2551</strain>
    </source>
</reference>
<dbReference type="SUPFAM" id="SSF52540">
    <property type="entry name" value="P-loop containing nucleoside triphosphate hydrolases"/>
    <property type="match status" value="1"/>
</dbReference>
<proteinExistence type="predicted"/>
<keyword evidence="1" id="KW-0175">Coiled coil</keyword>
<protein>
    <submittedName>
        <fullName evidence="3">AAA family ATPase</fullName>
    </submittedName>
</protein>
<dbReference type="Pfam" id="PF13175">
    <property type="entry name" value="AAA_15"/>
    <property type="match status" value="1"/>
</dbReference>
<dbReference type="InterPro" id="IPR027417">
    <property type="entry name" value="P-loop_NTPase"/>
</dbReference>
<evidence type="ECO:0000256" key="1">
    <source>
        <dbReference type="SAM" id="Coils"/>
    </source>
</evidence>
<evidence type="ECO:0000313" key="3">
    <source>
        <dbReference type="EMBL" id="MBC9825387.1"/>
    </source>
</evidence>
<dbReference type="PANTHER" id="PTHR43581:SF2">
    <property type="entry name" value="EXCINUCLEASE ATPASE SUBUNIT"/>
    <property type="match status" value="1"/>
</dbReference>
<dbReference type="EMBL" id="WNJQ01000004">
    <property type="protein sequence ID" value="MBC9825387.1"/>
    <property type="molecule type" value="Genomic_DNA"/>
</dbReference>
<dbReference type="RefSeq" id="WP_187948745.1">
    <property type="nucleotide sequence ID" value="NZ_WNJQ01000004.1"/>
</dbReference>
<dbReference type="InterPro" id="IPR051396">
    <property type="entry name" value="Bact_Antivir_Def_Nuclease"/>
</dbReference>
<sequence length="422" mass="49732">MYIKNLRINNLYGKDYDLYFNKKLTILYGLNGSGKTTILNIINNLSLGNVEELKKYKFSYIRCVINTNNYESTIEIYKRDELFTVEIDNRVVYESSERNEKHSLNFYSGEYAEIDSNKRINTRTRENFGKQLDTIYLPIDRKISGTALGFKSPKNRRMYASNKTIEVANIDHSLKVAQAYFKDHRYFVKETSSAIQNQIERNMLEEMSLPVYEKINDLTEEQLSNLIQFYKKTFENKDIHRNIVNLINRYSKLKTKINGPDLYYISLQLNKLNNVMMKIADQKKYLDNLENTERDLMNEINSYFIDTDKSIKYSKSTLSFSDALHFINKSDFDKEPLSLSYLSSGEKQLIILLIFSILNIETNKNEKIFMVDEPELSLHVAWQKRLLDTILRYSKNTQIIIATHSPDIINGYYDYVYEVRGR</sequence>
<evidence type="ECO:0000313" key="4">
    <source>
        <dbReference type="Proteomes" id="UP000638836"/>
    </source>
</evidence>
<dbReference type="Gene3D" id="3.40.50.300">
    <property type="entry name" value="P-loop containing nucleotide triphosphate hydrolases"/>
    <property type="match status" value="1"/>
</dbReference>
<dbReference type="InterPro" id="IPR041685">
    <property type="entry name" value="AAA_GajA/Old/RecF-like"/>
</dbReference>
<keyword evidence="4" id="KW-1185">Reference proteome</keyword>
<name>A0ABR7TCI1_9LACT</name>
<comment type="caution">
    <text evidence="3">The sequence shown here is derived from an EMBL/GenBank/DDBJ whole genome shotgun (WGS) entry which is preliminary data.</text>
</comment>
<feature type="domain" description="Endonuclease GajA/Old nuclease/RecF-like AAA" evidence="2">
    <location>
        <begin position="1"/>
        <end position="409"/>
    </location>
</feature>
<evidence type="ECO:0000259" key="2">
    <source>
        <dbReference type="Pfam" id="PF13175"/>
    </source>
</evidence>
<feature type="coiled-coil region" evidence="1">
    <location>
        <begin position="272"/>
        <end position="306"/>
    </location>
</feature>
<accession>A0ABR7TCI1</accession>
<gene>
    <name evidence="3" type="ORF">GLO26_06030</name>
</gene>
<dbReference type="PANTHER" id="PTHR43581">
    <property type="entry name" value="ATP/GTP PHOSPHATASE"/>
    <property type="match status" value="1"/>
</dbReference>
<dbReference type="Proteomes" id="UP000638836">
    <property type="component" value="Unassembled WGS sequence"/>
</dbReference>
<organism evidence="3 4">
    <name type="scientific">Carnobacterium inhibens</name>
    <dbReference type="NCBI Taxonomy" id="147709"/>
    <lineage>
        <taxon>Bacteria</taxon>
        <taxon>Bacillati</taxon>
        <taxon>Bacillota</taxon>
        <taxon>Bacilli</taxon>
        <taxon>Lactobacillales</taxon>
        <taxon>Carnobacteriaceae</taxon>
        <taxon>Carnobacterium</taxon>
    </lineage>
</organism>